<proteinExistence type="predicted"/>
<dbReference type="EMBL" id="BMLK01000001">
    <property type="protein sequence ID" value="GGN40503.1"/>
    <property type="molecule type" value="Genomic_DNA"/>
</dbReference>
<keyword evidence="3" id="KW-1185">Reference proteome</keyword>
<name>A0ABQ2J5B4_9SPHN</name>
<dbReference type="Pfam" id="PF13449">
    <property type="entry name" value="Phytase-like"/>
    <property type="match status" value="1"/>
</dbReference>
<sequence>MFDGDPVEHPAGHRFLFDGPDNFSVVDMALLPDGRALILMRRLLWAFPMRFAGRIVIADPAQIRPGKIWHSVPLASLASVLPVDNFEAIAVVPQADDKVAVWLMSDDNNMRVLQRTLLWKLTVDPTQLPWPGKSERKR</sequence>
<evidence type="ECO:0000313" key="2">
    <source>
        <dbReference type="EMBL" id="GGN40503.1"/>
    </source>
</evidence>
<accession>A0ABQ2J5B4</accession>
<organism evidence="2 3">
    <name type="scientific">Novosphingobium indicum</name>
    <dbReference type="NCBI Taxonomy" id="462949"/>
    <lineage>
        <taxon>Bacteria</taxon>
        <taxon>Pseudomonadati</taxon>
        <taxon>Pseudomonadota</taxon>
        <taxon>Alphaproteobacteria</taxon>
        <taxon>Sphingomonadales</taxon>
        <taxon>Sphingomonadaceae</taxon>
        <taxon>Novosphingobium</taxon>
    </lineage>
</organism>
<reference evidence="3" key="1">
    <citation type="journal article" date="2019" name="Int. J. Syst. Evol. Microbiol.">
        <title>The Global Catalogue of Microorganisms (GCM) 10K type strain sequencing project: providing services to taxonomists for standard genome sequencing and annotation.</title>
        <authorList>
            <consortium name="The Broad Institute Genomics Platform"/>
            <consortium name="The Broad Institute Genome Sequencing Center for Infectious Disease"/>
            <person name="Wu L."/>
            <person name="Ma J."/>
        </authorList>
    </citation>
    <scope>NUCLEOTIDE SEQUENCE [LARGE SCALE GENOMIC DNA]</scope>
    <source>
        <strain evidence="3">CGMCC 1.6784</strain>
    </source>
</reference>
<comment type="caution">
    <text evidence="2">The sequence shown here is derived from an EMBL/GenBank/DDBJ whole genome shotgun (WGS) entry which is preliminary data.</text>
</comment>
<evidence type="ECO:0000259" key="1">
    <source>
        <dbReference type="Pfam" id="PF13449"/>
    </source>
</evidence>
<dbReference type="InterPro" id="IPR027372">
    <property type="entry name" value="Phytase-like_dom"/>
</dbReference>
<evidence type="ECO:0000313" key="3">
    <source>
        <dbReference type="Proteomes" id="UP000605099"/>
    </source>
</evidence>
<protein>
    <recommendedName>
        <fullName evidence="1">Phytase-like domain-containing protein</fullName>
    </recommendedName>
</protein>
<feature type="domain" description="Phytase-like" evidence="1">
    <location>
        <begin position="17"/>
        <end position="108"/>
    </location>
</feature>
<gene>
    <name evidence="2" type="ORF">GCM10011349_01460</name>
</gene>
<dbReference type="Proteomes" id="UP000605099">
    <property type="component" value="Unassembled WGS sequence"/>
</dbReference>